<evidence type="ECO:0000313" key="5">
    <source>
        <dbReference type="EMBL" id="MBO1363791.1"/>
    </source>
</evidence>
<name>A0ABS3M6I6_9BACT</name>
<keyword evidence="3" id="KW-0175">Coiled coil</keyword>
<reference evidence="5 6" key="1">
    <citation type="submission" date="2021-01" db="EMBL/GenBank/DDBJ databases">
        <title>Prevotella A2931 sp. nov.</title>
        <authorList>
            <person name="Buhl M."/>
            <person name="Oberhettinger P."/>
        </authorList>
    </citation>
    <scope>NUCLEOTIDE SEQUENCE [LARGE SCALE GENOMIC DNA]</scope>
    <source>
        <strain evidence="5 6">A2931</strain>
    </source>
</reference>
<evidence type="ECO:0000313" key="6">
    <source>
        <dbReference type="Proteomes" id="UP000664265"/>
    </source>
</evidence>
<dbReference type="InterPro" id="IPR005632">
    <property type="entry name" value="Chaperone_Skp"/>
</dbReference>
<dbReference type="EMBL" id="JAERMS010000026">
    <property type="protein sequence ID" value="MBO1363791.1"/>
    <property type="molecule type" value="Genomic_DNA"/>
</dbReference>
<dbReference type="PANTHER" id="PTHR35089">
    <property type="entry name" value="CHAPERONE PROTEIN SKP"/>
    <property type="match status" value="1"/>
</dbReference>
<evidence type="ECO:0000256" key="3">
    <source>
        <dbReference type="SAM" id="Coils"/>
    </source>
</evidence>
<dbReference type="Gene3D" id="3.30.910.20">
    <property type="entry name" value="Skp domain"/>
    <property type="match status" value="1"/>
</dbReference>
<keyword evidence="6" id="KW-1185">Reference proteome</keyword>
<sequence length="170" mass="19557">MKKILLMSFMLIATLTASAQKFALMDMEYIMKNIPAWQRANEQIEQASKKWQAEVEVLNNEASTMYKNYQNEAVFLSNDQKKAKQEAIMNKEKEAAELRKKYFGPEGELFKKRESLISPIQEDIYQAVKEISELRGYSLVLDRSSATAIIFGSPKIDISNEVLEKLGYSR</sequence>
<dbReference type="Pfam" id="PF03938">
    <property type="entry name" value="OmpH"/>
    <property type="match status" value="1"/>
</dbReference>
<gene>
    <name evidence="5" type="ORF">JHU38_08420</name>
</gene>
<feature type="chain" id="PRO_5045210998" evidence="4">
    <location>
        <begin position="20"/>
        <end position="170"/>
    </location>
</feature>
<dbReference type="RefSeq" id="WP_107581885.1">
    <property type="nucleotide sequence ID" value="NZ_JAERMS010000026.1"/>
</dbReference>
<comment type="caution">
    <text evidence="5">The sequence shown here is derived from an EMBL/GenBank/DDBJ whole genome shotgun (WGS) entry which is preliminary data.</text>
</comment>
<organism evidence="5 6">
    <name type="scientific">Prevotella illustrans</name>
    <dbReference type="NCBI Taxonomy" id="2800387"/>
    <lineage>
        <taxon>Bacteria</taxon>
        <taxon>Pseudomonadati</taxon>
        <taxon>Bacteroidota</taxon>
        <taxon>Bacteroidia</taxon>
        <taxon>Bacteroidales</taxon>
        <taxon>Prevotellaceae</taxon>
        <taxon>Prevotella</taxon>
    </lineage>
</organism>
<evidence type="ECO:0000256" key="4">
    <source>
        <dbReference type="SAM" id="SignalP"/>
    </source>
</evidence>
<comment type="similarity">
    <text evidence="1">Belongs to the Skp family.</text>
</comment>
<proteinExistence type="inferred from homology"/>
<keyword evidence="2 4" id="KW-0732">Signal</keyword>
<dbReference type="Proteomes" id="UP000664265">
    <property type="component" value="Unassembled WGS sequence"/>
</dbReference>
<dbReference type="PANTHER" id="PTHR35089:SF1">
    <property type="entry name" value="CHAPERONE PROTEIN SKP"/>
    <property type="match status" value="1"/>
</dbReference>
<dbReference type="SUPFAM" id="SSF111384">
    <property type="entry name" value="OmpH-like"/>
    <property type="match status" value="1"/>
</dbReference>
<evidence type="ECO:0000256" key="1">
    <source>
        <dbReference type="ARBA" id="ARBA00009091"/>
    </source>
</evidence>
<protein>
    <submittedName>
        <fullName evidence="5">OmpH family outer membrane protein</fullName>
    </submittedName>
</protein>
<dbReference type="SMART" id="SM00935">
    <property type="entry name" value="OmpH"/>
    <property type="match status" value="1"/>
</dbReference>
<accession>A0ABS3M6I6</accession>
<dbReference type="InterPro" id="IPR024930">
    <property type="entry name" value="Skp_dom_sf"/>
</dbReference>
<feature type="coiled-coil region" evidence="3">
    <location>
        <begin position="41"/>
        <end position="101"/>
    </location>
</feature>
<feature type="signal peptide" evidence="4">
    <location>
        <begin position="1"/>
        <end position="19"/>
    </location>
</feature>
<evidence type="ECO:0000256" key="2">
    <source>
        <dbReference type="ARBA" id="ARBA00022729"/>
    </source>
</evidence>